<dbReference type="InterPro" id="IPR053240">
    <property type="entry name" value="VTT_domain"/>
</dbReference>
<keyword evidence="2" id="KW-0812">Transmembrane</keyword>
<feature type="compositionally biased region" description="Low complexity" evidence="1">
    <location>
        <begin position="52"/>
        <end position="62"/>
    </location>
</feature>
<organism evidence="4">
    <name type="scientific">Chlamydomonas leiostraca</name>
    <dbReference type="NCBI Taxonomy" id="1034604"/>
    <lineage>
        <taxon>Eukaryota</taxon>
        <taxon>Viridiplantae</taxon>
        <taxon>Chlorophyta</taxon>
        <taxon>core chlorophytes</taxon>
        <taxon>Chlorophyceae</taxon>
        <taxon>CS clade</taxon>
        <taxon>Chlamydomonadales</taxon>
        <taxon>Chlamydomonadaceae</taxon>
        <taxon>Chlamydomonas</taxon>
    </lineage>
</organism>
<proteinExistence type="predicted"/>
<dbReference type="PANTHER" id="PTHR46826:SF1">
    <property type="entry name" value="TVP38_TMEM64 FAMILY MEMBRANE PROTEIN YDJX"/>
    <property type="match status" value="1"/>
</dbReference>
<reference evidence="4" key="1">
    <citation type="submission" date="2021-01" db="EMBL/GenBank/DDBJ databases">
        <authorList>
            <person name="Corre E."/>
            <person name="Pelletier E."/>
            <person name="Niang G."/>
            <person name="Scheremetjew M."/>
            <person name="Finn R."/>
            <person name="Kale V."/>
            <person name="Holt S."/>
            <person name="Cochrane G."/>
            <person name="Meng A."/>
            <person name="Brown T."/>
            <person name="Cohen L."/>
        </authorList>
    </citation>
    <scope>NUCLEOTIDE SEQUENCE</scope>
    <source>
        <strain evidence="4">SAG 11-49</strain>
    </source>
</reference>
<dbReference type="InterPro" id="IPR032816">
    <property type="entry name" value="VTT_dom"/>
</dbReference>
<name>A0A7S0R9F1_9CHLO</name>
<evidence type="ECO:0000313" key="4">
    <source>
        <dbReference type="EMBL" id="CAD8671109.1"/>
    </source>
</evidence>
<feature type="region of interest" description="Disordered" evidence="1">
    <location>
        <begin position="33"/>
        <end position="62"/>
    </location>
</feature>
<keyword evidence="2" id="KW-1133">Transmembrane helix</keyword>
<accession>A0A7S0R9F1</accession>
<keyword evidence="2" id="KW-0472">Membrane</keyword>
<evidence type="ECO:0000259" key="3">
    <source>
        <dbReference type="Pfam" id="PF09335"/>
    </source>
</evidence>
<feature type="domain" description="VTT" evidence="3">
    <location>
        <begin position="176"/>
        <end position="293"/>
    </location>
</feature>
<dbReference type="AlphaFoldDB" id="A0A7S0R9F1"/>
<gene>
    <name evidence="4" type="ORF">CLEI1391_LOCUS4514</name>
</gene>
<feature type="transmembrane region" description="Helical" evidence="2">
    <location>
        <begin position="161"/>
        <end position="189"/>
    </location>
</feature>
<dbReference type="EMBL" id="HBFB01007997">
    <property type="protein sequence ID" value="CAD8671109.1"/>
    <property type="molecule type" value="Transcribed_RNA"/>
</dbReference>
<evidence type="ECO:0000256" key="1">
    <source>
        <dbReference type="SAM" id="MobiDB-lite"/>
    </source>
</evidence>
<evidence type="ECO:0000256" key="2">
    <source>
        <dbReference type="SAM" id="Phobius"/>
    </source>
</evidence>
<sequence length="356" mass="35080">MIASSSLQRGIGTLHRRQRAQCVVAAVLSGPPRLTPSPPNAVPAPTLCQQASRTSTGSGCSRGSSGAQLHSFPCPTTSVSVNSCSSHAPELATHSAHQSLSSPFAVLVAGTALLAASQLLIGTGIAEAAGEAAAGSSASGLDQMAQAVTDLAASLGPVGGAAVFIATYALLTVLLVPGSVLTLAAGALYGPLTGTAVVSVASTLGAVAAFCVARYGARPWVEGKLAGFPKARAVVSGISQQGSRLVLLLRLSPLVPFTLLNYALGLSEVGLAQYTLASWAGMLPGTFAYVYLGGAGRAAIDTASGAAAGPDLQQLVLWGVGAVATLGATKLISDAASKAIAEAEAGEAAAGGEPKQ</sequence>
<feature type="transmembrane region" description="Helical" evidence="2">
    <location>
        <begin position="271"/>
        <end position="292"/>
    </location>
</feature>
<feature type="transmembrane region" description="Helical" evidence="2">
    <location>
        <begin position="195"/>
        <end position="215"/>
    </location>
</feature>
<feature type="compositionally biased region" description="Pro residues" evidence="1">
    <location>
        <begin position="33"/>
        <end position="42"/>
    </location>
</feature>
<dbReference type="PANTHER" id="PTHR46826">
    <property type="match status" value="1"/>
</dbReference>
<dbReference type="Pfam" id="PF09335">
    <property type="entry name" value="VTT_dom"/>
    <property type="match status" value="1"/>
</dbReference>
<protein>
    <recommendedName>
        <fullName evidence="3">VTT domain-containing protein</fullName>
    </recommendedName>
</protein>